<keyword evidence="3" id="KW-1185">Reference proteome</keyword>
<evidence type="ECO:0000256" key="1">
    <source>
        <dbReference type="SAM" id="SignalP"/>
    </source>
</evidence>
<feature type="signal peptide" evidence="1">
    <location>
        <begin position="1"/>
        <end position="17"/>
    </location>
</feature>
<dbReference type="EMBL" id="FSRL01000001">
    <property type="protein sequence ID" value="SIO14847.1"/>
    <property type="molecule type" value="Genomic_DNA"/>
</dbReference>
<feature type="chain" id="PRO_5012929776" description="DUF3757 domain-containing protein" evidence="1">
    <location>
        <begin position="18"/>
        <end position="172"/>
    </location>
</feature>
<dbReference type="OrthoDB" id="9858126at2"/>
<protein>
    <recommendedName>
        <fullName evidence="4">DUF3757 domain-containing protein</fullName>
    </recommendedName>
</protein>
<proteinExistence type="predicted"/>
<evidence type="ECO:0008006" key="4">
    <source>
        <dbReference type="Google" id="ProtNLM"/>
    </source>
</evidence>
<dbReference type="AlphaFoldDB" id="A0A1N6H5A2"/>
<keyword evidence="1" id="KW-0732">Signal</keyword>
<evidence type="ECO:0000313" key="3">
    <source>
        <dbReference type="Proteomes" id="UP000184932"/>
    </source>
</evidence>
<organism evidence="2 3">
    <name type="scientific">Vannielia litorea</name>
    <dbReference type="NCBI Taxonomy" id="1217970"/>
    <lineage>
        <taxon>Bacteria</taxon>
        <taxon>Pseudomonadati</taxon>
        <taxon>Pseudomonadota</taxon>
        <taxon>Alphaproteobacteria</taxon>
        <taxon>Rhodobacterales</taxon>
        <taxon>Paracoccaceae</taxon>
        <taxon>Vannielia</taxon>
    </lineage>
</organism>
<accession>A0A1N6H5A2</accession>
<dbReference type="RefSeq" id="WP_139301295.1">
    <property type="nucleotide sequence ID" value="NZ_FSRL01000001.1"/>
</dbReference>
<dbReference type="Proteomes" id="UP000184932">
    <property type="component" value="Unassembled WGS sequence"/>
</dbReference>
<sequence>MRLAALLLAATAAPAAANPAAIGEALALCIEVVKEESPQPLLDAGLEVLTRRDAPPQWSISAVSPAGIGEIRAGMDEYGGQAQTEEYYCYLHLPAANGSEAMRWEKLGLGPVMALTGEGFEQYDGSPVAPRLKSCAWLSKPIYLNFYHSENVGAVRAQVTDMAPRDREPCKE</sequence>
<evidence type="ECO:0000313" key="2">
    <source>
        <dbReference type="EMBL" id="SIO14847.1"/>
    </source>
</evidence>
<gene>
    <name evidence="2" type="ORF">SAMN05444002_3084</name>
</gene>
<reference evidence="3" key="1">
    <citation type="submission" date="2016-11" db="EMBL/GenBank/DDBJ databases">
        <authorList>
            <person name="Varghese N."/>
            <person name="Submissions S."/>
        </authorList>
    </citation>
    <scope>NUCLEOTIDE SEQUENCE [LARGE SCALE GENOMIC DNA]</scope>
    <source>
        <strain evidence="3">DSM 29440</strain>
    </source>
</reference>
<dbReference type="STRING" id="1217970.SAMN05444002_3084"/>
<name>A0A1N6H5A2_9RHOB</name>